<keyword evidence="3" id="KW-1185">Reference proteome</keyword>
<dbReference type="InterPro" id="IPR003615">
    <property type="entry name" value="HNH_nuc"/>
</dbReference>
<dbReference type="GO" id="GO:0004519">
    <property type="term" value="F:endonuclease activity"/>
    <property type="evidence" value="ECO:0007669"/>
    <property type="project" value="UniProtKB-KW"/>
</dbReference>
<accession>A0ABD5SYM6</accession>
<reference evidence="2 3" key="1">
    <citation type="journal article" date="2019" name="Int. J. Syst. Evol. Microbiol.">
        <title>The Global Catalogue of Microorganisms (GCM) 10K type strain sequencing project: providing services to taxonomists for standard genome sequencing and annotation.</title>
        <authorList>
            <consortium name="The Broad Institute Genomics Platform"/>
            <consortium name="The Broad Institute Genome Sequencing Center for Infectious Disease"/>
            <person name="Wu L."/>
            <person name="Ma J."/>
        </authorList>
    </citation>
    <scope>NUCLEOTIDE SEQUENCE [LARGE SCALE GENOMIC DNA]</scope>
    <source>
        <strain evidence="2 3">PJ61</strain>
    </source>
</reference>
<dbReference type="AlphaFoldDB" id="A0ABD5SYM6"/>
<dbReference type="EMBL" id="JBHSWT010000045">
    <property type="protein sequence ID" value="MFC6770338.1"/>
    <property type="molecule type" value="Genomic_DNA"/>
</dbReference>
<dbReference type="Proteomes" id="UP001596274">
    <property type="component" value="Unassembled WGS sequence"/>
</dbReference>
<name>A0ABD5SYM6_9EURY</name>
<dbReference type="Gene3D" id="1.10.30.50">
    <property type="match status" value="1"/>
</dbReference>
<keyword evidence="2" id="KW-0378">Hydrolase</keyword>
<gene>
    <name evidence="2" type="ORF">ACFQDD_02150</name>
</gene>
<proteinExistence type="predicted"/>
<comment type="caution">
    <text evidence="2">The sequence shown here is derived from an EMBL/GenBank/DDBJ whole genome shotgun (WGS) entry which is preliminary data.</text>
</comment>
<keyword evidence="2" id="KW-0540">Nuclease</keyword>
<feature type="domain" description="HNH nuclease" evidence="1">
    <location>
        <begin position="388"/>
        <end position="446"/>
    </location>
</feature>
<evidence type="ECO:0000313" key="3">
    <source>
        <dbReference type="Proteomes" id="UP001596274"/>
    </source>
</evidence>
<evidence type="ECO:0000313" key="2">
    <source>
        <dbReference type="EMBL" id="MFC6770338.1"/>
    </source>
</evidence>
<dbReference type="CDD" id="cd00085">
    <property type="entry name" value="HNHc"/>
    <property type="match status" value="1"/>
</dbReference>
<dbReference type="SMART" id="SM00507">
    <property type="entry name" value="HNHc"/>
    <property type="match status" value="1"/>
</dbReference>
<sequence>MSTDADTVDFAPSYIAGLLDTIGRVRFDISETEEGMYTVRPMLRIQPYETELRAAVIGEFLEAQGYQYEYIERGYGDEFFRLQQRSDLEDLQSFLSGESAHLVQELAFVTGTFADEFDFEILEPLEIYHFALLRDDLRYGWRPKGRYHTAPEDIAEKHKIDTEDIQVPELSSAESRSDYSIEWIAGVYDGGCRYRPSINESKEYKIGYGMYPVARLHRSGVSQTFVSLFLSFCDDYNLSYGDSSEQNKLQIVFTGSPNIRRVLDVIFPRLLVLGEASEVLVHSILPRFDEDTHHTKQGFYELLRDFDKVAEASGGPFRHREYDPTHFTDIWREQLELVETEVGTPEPEPTRLENLDEFSDVTLSAGEFTNEPGRYRTILDRVKRDAEKVAELKSLYDNRCQLCGARLASGDGTGYSEVHHLNPLGSPHNGPDDVSNMLVLCPNHHADFDNGVVRVTLDDLSIEHPYDSEVDGTHLSVESEHELSYDSLQYHSENLCNLR</sequence>
<dbReference type="Pfam" id="PF13391">
    <property type="entry name" value="HNH_2"/>
    <property type="match status" value="1"/>
</dbReference>
<organism evidence="2 3">
    <name type="scientific">Halorubrum pallidum</name>
    <dbReference type="NCBI Taxonomy" id="1526114"/>
    <lineage>
        <taxon>Archaea</taxon>
        <taxon>Methanobacteriati</taxon>
        <taxon>Methanobacteriota</taxon>
        <taxon>Stenosarchaea group</taxon>
        <taxon>Halobacteria</taxon>
        <taxon>Halobacteriales</taxon>
        <taxon>Haloferacaceae</taxon>
        <taxon>Halorubrum</taxon>
    </lineage>
</organism>
<protein>
    <submittedName>
        <fullName evidence="2">HNH endonuclease</fullName>
    </submittedName>
</protein>
<evidence type="ECO:0000259" key="1">
    <source>
        <dbReference type="SMART" id="SM00507"/>
    </source>
</evidence>
<keyword evidence="2" id="KW-0255">Endonuclease</keyword>